<evidence type="ECO:0000313" key="2">
    <source>
        <dbReference type="Proteomes" id="UP000182658"/>
    </source>
</evidence>
<reference evidence="1 2" key="1">
    <citation type="submission" date="2016-10" db="EMBL/GenBank/DDBJ databases">
        <title>Draft genome sequence of Coniochaeta ligniaria NRRL30616, a lignocellulolytic fungus for bioabatement of inhibitors in plant biomass hydrolysates.</title>
        <authorList>
            <consortium name="DOE Joint Genome Institute"/>
            <person name="Jimenez D.J."/>
            <person name="Hector R.E."/>
            <person name="Riley R."/>
            <person name="Sun H."/>
            <person name="Grigoriev I.V."/>
            <person name="Van Elsas J.D."/>
            <person name="Nichols N.N."/>
        </authorList>
    </citation>
    <scope>NUCLEOTIDE SEQUENCE [LARGE SCALE GENOMIC DNA]</scope>
    <source>
        <strain evidence="1 2">NRRL 30616</strain>
    </source>
</reference>
<evidence type="ECO:0000313" key="1">
    <source>
        <dbReference type="EMBL" id="OIW23884.1"/>
    </source>
</evidence>
<dbReference type="AlphaFoldDB" id="A0A1J7J3Y0"/>
<dbReference type="EMBL" id="KV875105">
    <property type="protein sequence ID" value="OIW23884.1"/>
    <property type="molecule type" value="Genomic_DNA"/>
</dbReference>
<proteinExistence type="predicted"/>
<dbReference type="Proteomes" id="UP000182658">
    <property type="component" value="Unassembled WGS sequence"/>
</dbReference>
<dbReference type="PROSITE" id="PS51257">
    <property type="entry name" value="PROKAR_LIPOPROTEIN"/>
    <property type="match status" value="1"/>
</dbReference>
<protein>
    <submittedName>
        <fullName evidence="1">Uncharacterized protein</fullName>
    </submittedName>
</protein>
<keyword evidence="2" id="KW-1185">Reference proteome</keyword>
<accession>A0A1J7J3Y0</accession>
<name>A0A1J7J3Y0_9PEZI</name>
<organism evidence="1 2">
    <name type="scientific">Coniochaeta ligniaria NRRL 30616</name>
    <dbReference type="NCBI Taxonomy" id="1408157"/>
    <lineage>
        <taxon>Eukaryota</taxon>
        <taxon>Fungi</taxon>
        <taxon>Dikarya</taxon>
        <taxon>Ascomycota</taxon>
        <taxon>Pezizomycotina</taxon>
        <taxon>Sordariomycetes</taxon>
        <taxon>Sordariomycetidae</taxon>
        <taxon>Coniochaetales</taxon>
        <taxon>Coniochaetaceae</taxon>
        <taxon>Coniochaeta</taxon>
    </lineage>
</organism>
<dbReference type="InParanoid" id="A0A1J7J3Y0"/>
<sequence>MLPKDVAYLEEGRTTTFCSPIIVQGCWTRGLPLSRTAIRTCHGVQPMRYRMSVHIRRNDGTAFDYSVELFVTSGRSIRCRTAVTGHSRAPVPGWPRCNGHRPLSTRIAHLPVEVLLSLDSVASSPESICQ</sequence>
<gene>
    <name evidence="1" type="ORF">CONLIGDRAFT_113329</name>
</gene>